<dbReference type="SUPFAM" id="SSF161098">
    <property type="entry name" value="MetI-like"/>
    <property type="match status" value="1"/>
</dbReference>
<feature type="transmembrane region" description="Helical" evidence="7">
    <location>
        <begin position="108"/>
        <end position="125"/>
    </location>
</feature>
<dbReference type="EMBL" id="CP129013">
    <property type="protein sequence ID" value="WLR41370.1"/>
    <property type="molecule type" value="Genomic_DNA"/>
</dbReference>
<feature type="transmembrane region" description="Helical" evidence="7">
    <location>
        <begin position="298"/>
        <end position="319"/>
    </location>
</feature>
<dbReference type="CDD" id="cd06261">
    <property type="entry name" value="TM_PBP2"/>
    <property type="match status" value="1"/>
</dbReference>
<comment type="similarity">
    <text evidence="7">Belongs to the binding-protein-dependent transport system permease family.</text>
</comment>
<dbReference type="NCBIfam" id="TIGR01726">
    <property type="entry name" value="HEQRo_perm_3TM"/>
    <property type="match status" value="1"/>
</dbReference>
<evidence type="ECO:0000256" key="6">
    <source>
        <dbReference type="ARBA" id="ARBA00023136"/>
    </source>
</evidence>
<name>A0ABY9JSI2_9BACI</name>
<feature type="domain" description="ABC transmembrane type-1" evidence="8">
    <location>
        <begin position="189"/>
        <end position="383"/>
    </location>
</feature>
<reference evidence="9 10" key="1">
    <citation type="submission" date="2023-06" db="EMBL/GenBank/DDBJ databases">
        <title>Five Gram-positive bacteria isolated from mangrove sediments in Shenzhen, Guangdong, China.</title>
        <authorList>
            <person name="Yu S."/>
            <person name="Zheng W."/>
            <person name="Huang Y."/>
        </authorList>
    </citation>
    <scope>NUCLEOTIDE SEQUENCE [LARGE SCALE GENOMIC DNA]</scope>
    <source>
        <strain evidence="9 10">SaN35-3</strain>
    </source>
</reference>
<keyword evidence="5 7" id="KW-1133">Transmembrane helix</keyword>
<organism evidence="9 10">
    <name type="scientific">Bacillus carboniphilus</name>
    <dbReference type="NCBI Taxonomy" id="86663"/>
    <lineage>
        <taxon>Bacteria</taxon>
        <taxon>Bacillati</taxon>
        <taxon>Bacillota</taxon>
        <taxon>Bacilli</taxon>
        <taxon>Bacillales</taxon>
        <taxon>Bacillaceae</taxon>
        <taxon>Bacillus</taxon>
    </lineage>
</organism>
<keyword evidence="2 7" id="KW-0813">Transport</keyword>
<feature type="transmembrane region" description="Helical" evidence="7">
    <location>
        <begin position="224"/>
        <end position="248"/>
    </location>
</feature>
<feature type="transmembrane region" description="Helical" evidence="7">
    <location>
        <begin position="26"/>
        <end position="47"/>
    </location>
</feature>
<gene>
    <name evidence="9" type="ORF">LC087_10655</name>
</gene>
<dbReference type="Gene3D" id="1.10.3720.10">
    <property type="entry name" value="MetI-like"/>
    <property type="match status" value="1"/>
</dbReference>
<dbReference type="PROSITE" id="PS50928">
    <property type="entry name" value="ABC_TM1"/>
    <property type="match status" value="1"/>
</dbReference>
<feature type="transmembrane region" description="Helical" evidence="7">
    <location>
        <begin position="83"/>
        <end position="101"/>
    </location>
</feature>
<accession>A0ABY9JSI2</accession>
<dbReference type="RefSeq" id="WP_226541143.1">
    <property type="nucleotide sequence ID" value="NZ_CP129013.1"/>
</dbReference>
<evidence type="ECO:0000256" key="2">
    <source>
        <dbReference type="ARBA" id="ARBA00022448"/>
    </source>
</evidence>
<dbReference type="PANTHER" id="PTHR30614">
    <property type="entry name" value="MEMBRANE COMPONENT OF AMINO ACID ABC TRANSPORTER"/>
    <property type="match status" value="1"/>
</dbReference>
<dbReference type="Proteomes" id="UP001197974">
    <property type="component" value="Chromosome"/>
</dbReference>
<evidence type="ECO:0000256" key="4">
    <source>
        <dbReference type="ARBA" id="ARBA00022692"/>
    </source>
</evidence>
<evidence type="ECO:0000313" key="9">
    <source>
        <dbReference type="EMBL" id="WLR41370.1"/>
    </source>
</evidence>
<feature type="transmembrane region" description="Helical" evidence="7">
    <location>
        <begin position="158"/>
        <end position="179"/>
    </location>
</feature>
<sequence length="395" mass="43960">MAEVELQKQVQPSSNRSPIRWVRENLFNSWLNTVLTILSLALILYIVTNTGKWILFSADWSVISKNFKLLTVGQYPQEQLWRVWMPMTILSLLLGASWGTWKGPLKQVCFTIGSLMIIIALLPFISMMTRVWLVANVLAMVAGFLITRNTLKLKVATIIGWVVLFPLTIVLLSGMGILSPVSTRVWGGFLLTILISVVAIVCSFPIGVLLALGRRSSLPIVKWFSIAYIELIRAVPLITIIYVSQFILPIFLGRGIELDAVLRVMIGFTAFAAAYIAENVRGGLQSIPRGQFEAGKALGLNAFHRTFFIILPQALRVVIPANVGLFIGIFKDTVLVTIVGLSDLLGIGQKIYANPQFLGKEMEVLIFIAFVFFIFCYLMSYVSRRLESSLGVGQR</sequence>
<evidence type="ECO:0000256" key="3">
    <source>
        <dbReference type="ARBA" id="ARBA00022475"/>
    </source>
</evidence>
<evidence type="ECO:0000259" key="8">
    <source>
        <dbReference type="PROSITE" id="PS50928"/>
    </source>
</evidence>
<protein>
    <submittedName>
        <fullName evidence="9">Amino acid ABC transporter permease</fullName>
    </submittedName>
</protein>
<feature type="transmembrane region" description="Helical" evidence="7">
    <location>
        <begin position="364"/>
        <end position="382"/>
    </location>
</feature>
<dbReference type="Pfam" id="PF00528">
    <property type="entry name" value="BPD_transp_1"/>
    <property type="match status" value="1"/>
</dbReference>
<dbReference type="InterPro" id="IPR043429">
    <property type="entry name" value="ArtM/GltK/GlnP/TcyL/YhdX-like"/>
</dbReference>
<keyword evidence="10" id="KW-1185">Reference proteome</keyword>
<dbReference type="InterPro" id="IPR000515">
    <property type="entry name" value="MetI-like"/>
</dbReference>
<feature type="transmembrane region" description="Helical" evidence="7">
    <location>
        <begin position="185"/>
        <end position="212"/>
    </location>
</feature>
<proteinExistence type="inferred from homology"/>
<dbReference type="PANTHER" id="PTHR30614:SF41">
    <property type="entry name" value="INNER MEMBRANE AMINO-ACID ABC TRANSPORTER PERMEASE PROTEIN YHDY"/>
    <property type="match status" value="1"/>
</dbReference>
<evidence type="ECO:0000313" key="10">
    <source>
        <dbReference type="Proteomes" id="UP001197974"/>
    </source>
</evidence>
<feature type="transmembrane region" description="Helical" evidence="7">
    <location>
        <begin position="260"/>
        <end position="277"/>
    </location>
</feature>
<keyword evidence="6 7" id="KW-0472">Membrane</keyword>
<comment type="subcellular location">
    <subcellularLocation>
        <location evidence="1 7">Cell membrane</location>
        <topology evidence="1 7">Multi-pass membrane protein</topology>
    </subcellularLocation>
</comment>
<keyword evidence="4 7" id="KW-0812">Transmembrane</keyword>
<keyword evidence="3" id="KW-1003">Cell membrane</keyword>
<dbReference type="InterPro" id="IPR035906">
    <property type="entry name" value="MetI-like_sf"/>
</dbReference>
<evidence type="ECO:0000256" key="5">
    <source>
        <dbReference type="ARBA" id="ARBA00022989"/>
    </source>
</evidence>
<feature type="transmembrane region" description="Helical" evidence="7">
    <location>
        <begin position="131"/>
        <end position="151"/>
    </location>
</feature>
<evidence type="ECO:0000256" key="1">
    <source>
        <dbReference type="ARBA" id="ARBA00004651"/>
    </source>
</evidence>
<evidence type="ECO:0000256" key="7">
    <source>
        <dbReference type="RuleBase" id="RU363032"/>
    </source>
</evidence>
<dbReference type="InterPro" id="IPR010065">
    <property type="entry name" value="AA_ABC_transptr_permease_3TM"/>
</dbReference>